<organism evidence="6 7">
    <name type="scientific">Tahibacter soli</name>
    <dbReference type="NCBI Taxonomy" id="2983605"/>
    <lineage>
        <taxon>Bacteria</taxon>
        <taxon>Pseudomonadati</taxon>
        <taxon>Pseudomonadota</taxon>
        <taxon>Gammaproteobacteria</taxon>
        <taxon>Lysobacterales</taxon>
        <taxon>Rhodanobacteraceae</taxon>
        <taxon>Tahibacter</taxon>
    </lineage>
</organism>
<dbReference type="Gene3D" id="2.40.420.20">
    <property type="match status" value="1"/>
</dbReference>
<evidence type="ECO:0000256" key="1">
    <source>
        <dbReference type="ARBA" id="ARBA00009477"/>
    </source>
</evidence>
<dbReference type="Proteomes" id="UP001139971">
    <property type="component" value="Unassembled WGS sequence"/>
</dbReference>
<dbReference type="Gene3D" id="2.40.30.170">
    <property type="match status" value="1"/>
</dbReference>
<dbReference type="GO" id="GO:0015562">
    <property type="term" value="F:efflux transmembrane transporter activity"/>
    <property type="evidence" value="ECO:0007669"/>
    <property type="project" value="TreeGrafter"/>
</dbReference>
<feature type="domain" description="YknX-like C-terminal permuted SH3-like" evidence="5">
    <location>
        <begin position="283"/>
        <end position="349"/>
    </location>
</feature>
<evidence type="ECO:0000259" key="5">
    <source>
        <dbReference type="Pfam" id="PF25989"/>
    </source>
</evidence>
<dbReference type="InterPro" id="IPR058647">
    <property type="entry name" value="BSH_CzcB-like"/>
</dbReference>
<evidence type="ECO:0000313" key="6">
    <source>
        <dbReference type="EMBL" id="MDC8013818.1"/>
    </source>
</evidence>
<dbReference type="EMBL" id="JAOVZO020000018">
    <property type="protein sequence ID" value="MDC8013818.1"/>
    <property type="molecule type" value="Genomic_DNA"/>
</dbReference>
<evidence type="ECO:0000313" key="7">
    <source>
        <dbReference type="Proteomes" id="UP001139971"/>
    </source>
</evidence>
<dbReference type="Gene3D" id="2.40.50.100">
    <property type="match status" value="1"/>
</dbReference>
<dbReference type="AlphaFoldDB" id="A0A9X3YN45"/>
<dbReference type="Pfam" id="PF25989">
    <property type="entry name" value="YknX_C"/>
    <property type="match status" value="1"/>
</dbReference>
<dbReference type="Pfam" id="PF25973">
    <property type="entry name" value="BSH_CzcB"/>
    <property type="match status" value="1"/>
</dbReference>
<feature type="domain" description="CusB-like beta-barrel" evidence="3">
    <location>
        <begin position="206"/>
        <end position="275"/>
    </location>
</feature>
<reference evidence="6" key="1">
    <citation type="submission" date="2023-02" db="EMBL/GenBank/DDBJ databases">
        <title>Tahibacter soli sp. nov. isolated from soil.</title>
        <authorList>
            <person name="Baek J.H."/>
            <person name="Lee J.K."/>
            <person name="Choi D.G."/>
            <person name="Jeon C.O."/>
        </authorList>
    </citation>
    <scope>NUCLEOTIDE SEQUENCE</scope>
    <source>
        <strain evidence="6">BL</strain>
    </source>
</reference>
<keyword evidence="7" id="KW-1185">Reference proteome</keyword>
<dbReference type="InterPro" id="IPR058792">
    <property type="entry name" value="Beta-barrel_RND_2"/>
</dbReference>
<dbReference type="PROSITE" id="PS51257">
    <property type="entry name" value="PROKAR_LIPOPROTEIN"/>
    <property type="match status" value="1"/>
</dbReference>
<comment type="similarity">
    <text evidence="1">Belongs to the membrane fusion protein (MFP) (TC 8.A.1) family.</text>
</comment>
<sequence length="366" mass="39093">MKTRIFASLILLSAALPLISGCGSDAHSATAEADAKKPKVDAVPVEVAAVAQGDITAKYAGTATLEAEREAKVVSEIGGVVLKLNVEEGQFVRKGQILAKLDGERHAVLVRQAEAEMERLRHNDMRNERLFERQLIAKNLYEQNKSDLASRKAEVELARLSLSKCAVVAPFDGVVTRRWVKEGQLLKANDVAFEMADFSDLKARLRVPERASVALKPGQPVEYRADALPGATFQATVERVSPVVDAKSGTVEVLVKVDNGERLLRPGLFSRLEISYDHVAAAILVPKSALLTGDRDSSVFIVRDSKAVKVPVKLGYESGNNVQVLAGVEPGAEVITAGHAALVDGSLVEALKRAAVAAAVAVVPKA</sequence>
<evidence type="ECO:0000259" key="4">
    <source>
        <dbReference type="Pfam" id="PF25973"/>
    </source>
</evidence>
<keyword evidence="2" id="KW-0732">Signal</keyword>
<dbReference type="PANTHER" id="PTHR30469">
    <property type="entry name" value="MULTIDRUG RESISTANCE PROTEIN MDTA"/>
    <property type="match status" value="1"/>
</dbReference>
<protein>
    <submittedName>
        <fullName evidence="6">Efflux RND transporter periplasmic adaptor subunit</fullName>
    </submittedName>
</protein>
<evidence type="ECO:0000259" key="3">
    <source>
        <dbReference type="Pfam" id="PF25954"/>
    </source>
</evidence>
<dbReference type="RefSeq" id="WP_263541464.1">
    <property type="nucleotide sequence ID" value="NZ_JAOVZO020000018.1"/>
</dbReference>
<dbReference type="NCBIfam" id="TIGR01730">
    <property type="entry name" value="RND_mfp"/>
    <property type="match status" value="1"/>
</dbReference>
<dbReference type="GO" id="GO:1990281">
    <property type="term" value="C:efflux pump complex"/>
    <property type="evidence" value="ECO:0007669"/>
    <property type="project" value="TreeGrafter"/>
</dbReference>
<name>A0A9X3YN45_9GAMM</name>
<evidence type="ECO:0000256" key="2">
    <source>
        <dbReference type="SAM" id="SignalP"/>
    </source>
</evidence>
<dbReference type="Gene3D" id="1.10.287.470">
    <property type="entry name" value="Helix hairpin bin"/>
    <property type="match status" value="1"/>
</dbReference>
<proteinExistence type="inferred from homology"/>
<dbReference type="PANTHER" id="PTHR30469:SF38">
    <property type="entry name" value="HLYD FAMILY SECRETION PROTEIN"/>
    <property type="match status" value="1"/>
</dbReference>
<accession>A0A9X3YN45</accession>
<dbReference type="FunFam" id="2.40.30.170:FF:000010">
    <property type="entry name" value="Efflux RND transporter periplasmic adaptor subunit"/>
    <property type="match status" value="1"/>
</dbReference>
<dbReference type="Pfam" id="PF25954">
    <property type="entry name" value="Beta-barrel_RND_2"/>
    <property type="match status" value="1"/>
</dbReference>
<feature type="domain" description="CzcB-like barrel-sandwich hybrid" evidence="4">
    <location>
        <begin position="69"/>
        <end position="197"/>
    </location>
</feature>
<dbReference type="InterPro" id="IPR006143">
    <property type="entry name" value="RND_pump_MFP"/>
</dbReference>
<dbReference type="InterPro" id="IPR058637">
    <property type="entry name" value="YknX-like_C"/>
</dbReference>
<feature type="signal peptide" evidence="2">
    <location>
        <begin position="1"/>
        <end position="28"/>
    </location>
</feature>
<gene>
    <name evidence="6" type="ORF">OD750_014845</name>
</gene>
<dbReference type="SUPFAM" id="SSF111369">
    <property type="entry name" value="HlyD-like secretion proteins"/>
    <property type="match status" value="1"/>
</dbReference>
<comment type="caution">
    <text evidence="6">The sequence shown here is derived from an EMBL/GenBank/DDBJ whole genome shotgun (WGS) entry which is preliminary data.</text>
</comment>
<feature type="chain" id="PRO_5040786866" evidence="2">
    <location>
        <begin position="29"/>
        <end position="366"/>
    </location>
</feature>